<gene>
    <name evidence="2" type="ORF">PAM7971_03370</name>
</gene>
<dbReference type="OrthoDB" id="9797912at2"/>
<name>A0A1Y5TNL7_9RHOB</name>
<dbReference type="Proteomes" id="UP000193307">
    <property type="component" value="Unassembled WGS sequence"/>
</dbReference>
<dbReference type="InterPro" id="IPR038696">
    <property type="entry name" value="IalB_sf"/>
</dbReference>
<keyword evidence="3" id="KW-1185">Reference proteome</keyword>
<keyword evidence="1" id="KW-0732">Signal</keyword>
<dbReference type="RefSeq" id="WP_085850461.1">
    <property type="nucleotide sequence ID" value="NZ_FNZV01000015.1"/>
</dbReference>
<dbReference type="EMBL" id="FWFW01000014">
    <property type="protein sequence ID" value="SLN64498.1"/>
    <property type="molecule type" value="Genomic_DNA"/>
</dbReference>
<dbReference type="Pfam" id="PF06776">
    <property type="entry name" value="IalB"/>
    <property type="match status" value="1"/>
</dbReference>
<dbReference type="Gene3D" id="2.60.40.1880">
    <property type="entry name" value="Invasion associated locus B (IalB) protein"/>
    <property type="match status" value="1"/>
</dbReference>
<evidence type="ECO:0000313" key="2">
    <source>
        <dbReference type="EMBL" id="SLN64498.1"/>
    </source>
</evidence>
<feature type="chain" id="PRO_5010998077" evidence="1">
    <location>
        <begin position="32"/>
        <end position="231"/>
    </location>
</feature>
<reference evidence="2 3" key="1">
    <citation type="submission" date="2017-03" db="EMBL/GenBank/DDBJ databases">
        <authorList>
            <person name="Afonso C.L."/>
            <person name="Miller P.J."/>
            <person name="Scott M.A."/>
            <person name="Spackman E."/>
            <person name="Goraichik I."/>
            <person name="Dimitrov K.M."/>
            <person name="Suarez D.L."/>
            <person name="Swayne D.E."/>
        </authorList>
    </citation>
    <scope>NUCLEOTIDE SEQUENCE [LARGE SCALE GENOMIC DNA]</scope>
    <source>
        <strain evidence="2 3">CECT 7971</strain>
    </source>
</reference>
<feature type="signal peptide" evidence="1">
    <location>
        <begin position="1"/>
        <end position="31"/>
    </location>
</feature>
<dbReference type="STRING" id="658057.SAMN04488032_11593"/>
<proteinExistence type="predicted"/>
<dbReference type="InterPro" id="IPR010642">
    <property type="entry name" value="Invasion_prot_B"/>
</dbReference>
<sequence>MNFTSQLAKTATRTFCISAAVSLGLTFAAAAQDAQKSDAPAEDAATLGLSTGTPADNVGQPYLFETHGDWQINCIKMPEGQSDPCTMYQLLKDEDGNAVSEISLFHFGRGDVDAGATVTTPLETLLTEQLTVTIDGANGRRYPFSFCTTQGCQARLGFTNDDVALLKKGSKAEVIMVPIGAPDVKVALDMSLSGFTAGYTRVTELNLATRAAAEAAAKAASTEAEKPAAAE</sequence>
<evidence type="ECO:0000256" key="1">
    <source>
        <dbReference type="SAM" id="SignalP"/>
    </source>
</evidence>
<organism evidence="2 3">
    <name type="scientific">Pacificibacter marinus</name>
    <dbReference type="NCBI Taxonomy" id="658057"/>
    <lineage>
        <taxon>Bacteria</taxon>
        <taxon>Pseudomonadati</taxon>
        <taxon>Pseudomonadota</taxon>
        <taxon>Alphaproteobacteria</taxon>
        <taxon>Rhodobacterales</taxon>
        <taxon>Roseobacteraceae</taxon>
        <taxon>Pacificibacter</taxon>
    </lineage>
</organism>
<accession>A0A1Y5TNL7</accession>
<dbReference type="AlphaFoldDB" id="A0A1Y5TNL7"/>
<evidence type="ECO:0000313" key="3">
    <source>
        <dbReference type="Proteomes" id="UP000193307"/>
    </source>
</evidence>
<protein>
    <submittedName>
        <fullName evidence="2">Invasion associated locus B (IalB) protein</fullName>
    </submittedName>
</protein>